<dbReference type="GO" id="GO:0140104">
    <property type="term" value="F:molecular carrier activity"/>
    <property type="evidence" value="ECO:0007669"/>
    <property type="project" value="InterPro"/>
</dbReference>
<protein>
    <submittedName>
        <fullName evidence="6">Putative sulfate-binding protein</fullName>
    </submittedName>
</protein>
<keyword evidence="4" id="KW-0732">Signal</keyword>
<comment type="similarity">
    <text evidence="2">Belongs to the prokaryotic sulfate-binding protein family.</text>
</comment>
<dbReference type="PANTHER" id="PTHR30368:SF2">
    <property type="entry name" value="SULFATE-BINDING PROTEIN"/>
    <property type="match status" value="1"/>
</dbReference>
<name>G6XHG8_9PROT</name>
<evidence type="ECO:0000313" key="6">
    <source>
        <dbReference type="EMBL" id="EHH69626.1"/>
    </source>
</evidence>
<dbReference type="NCBIfam" id="NF008022">
    <property type="entry name" value="PRK10752.1"/>
    <property type="match status" value="1"/>
</dbReference>
<accession>G6XHG8</accession>
<dbReference type="GO" id="GO:1902358">
    <property type="term" value="P:sulfate transmembrane transport"/>
    <property type="evidence" value="ECO:0007669"/>
    <property type="project" value="InterPro"/>
</dbReference>
<dbReference type="PANTHER" id="PTHR30368">
    <property type="entry name" value="SULFATE-BINDING PROTEIN"/>
    <property type="match status" value="1"/>
</dbReference>
<dbReference type="eggNOG" id="COG1613">
    <property type="taxonomic scope" value="Bacteria"/>
</dbReference>
<dbReference type="GO" id="GO:0042597">
    <property type="term" value="C:periplasmic space"/>
    <property type="evidence" value="ECO:0007669"/>
    <property type="project" value="UniProtKB-SubCell"/>
</dbReference>
<dbReference type="NCBIfam" id="NF008106">
    <property type="entry name" value="PRK10852.1"/>
    <property type="match status" value="1"/>
</dbReference>
<dbReference type="Pfam" id="PF13531">
    <property type="entry name" value="SBP_bac_11"/>
    <property type="match status" value="1"/>
</dbReference>
<sequence>MESEISVMAIYRKRNSRLPHASRFPSSGEKLQLSRRLVLGGLATSSLAALTAGTAQAATTRLLNVSYDPTRELYADVNRAFAAYWSRSHPDDRVSVTTSHGGSGAQGRSVLEGAPADVVTLGLAYDIDILAQKGLIAPDWQKRLPHNSTPYTSTIIFLVRKGNPKNIHDWPDLIRNNVQVITPNPKTSGGARWNYLAAWGWALHRPGGSETAARNYLKSLFSHVPVLDTGARGATNSFVQRGLGDVLLAWEDEALLAARDLGPDKFDIVVPPVTILAEPPVAVVDRNAQAHGTEKLAQAYLEFLFAPEGQRIGAKHYFRPVDPTILAESSIFSRTRTFDIASLGGWADVQKTHFSEGGLFDQIYSR</sequence>
<proteinExistence type="inferred from homology"/>
<comment type="subcellular location">
    <subcellularLocation>
        <location evidence="1">Periplasm</location>
    </subcellularLocation>
</comment>
<dbReference type="GO" id="GO:1901681">
    <property type="term" value="F:sulfur compound binding"/>
    <property type="evidence" value="ECO:0007669"/>
    <property type="project" value="InterPro"/>
</dbReference>
<evidence type="ECO:0000256" key="4">
    <source>
        <dbReference type="ARBA" id="ARBA00022729"/>
    </source>
</evidence>
<keyword evidence="3" id="KW-0813">Transport</keyword>
<dbReference type="EMBL" id="AGQV01000001">
    <property type="protein sequence ID" value="EHH69626.1"/>
    <property type="molecule type" value="Genomic_DNA"/>
</dbReference>
<dbReference type="Gene3D" id="3.40.190.10">
    <property type="entry name" value="Periplasmic binding protein-like II"/>
    <property type="match status" value="2"/>
</dbReference>
<reference evidence="6 7" key="1">
    <citation type="submission" date="2011-10" db="EMBL/GenBank/DDBJ databases">
        <title>Genome sequence of Gluconobacter morbifer G707, isolated from Drosophila gut.</title>
        <authorList>
            <person name="Lee W.-J."/>
            <person name="Kim E.-K."/>
        </authorList>
    </citation>
    <scope>NUCLEOTIDE SEQUENCE [LARGE SCALE GENOMIC DNA]</scope>
    <source>
        <strain evidence="6 7">G707</strain>
    </source>
</reference>
<evidence type="ECO:0000256" key="1">
    <source>
        <dbReference type="ARBA" id="ARBA00004418"/>
    </source>
</evidence>
<dbReference type="AlphaFoldDB" id="G6XHG8"/>
<dbReference type="CDD" id="cd01005">
    <property type="entry name" value="PBP2_CysP"/>
    <property type="match status" value="1"/>
</dbReference>
<dbReference type="Proteomes" id="UP000004949">
    <property type="component" value="Unassembled WGS sequence"/>
</dbReference>
<dbReference type="InterPro" id="IPR034408">
    <property type="entry name" value="Sulphate/thiosulphate_BS"/>
</dbReference>
<keyword evidence="7" id="KW-1185">Reference proteome</keyword>
<gene>
    <name evidence="6" type="ORF">GMO_09340</name>
</gene>
<organism evidence="6 7">
    <name type="scientific">Gluconobacter morbifer G707</name>
    <dbReference type="NCBI Taxonomy" id="1088869"/>
    <lineage>
        <taxon>Bacteria</taxon>
        <taxon>Pseudomonadati</taxon>
        <taxon>Pseudomonadota</taxon>
        <taxon>Alphaproteobacteria</taxon>
        <taxon>Acetobacterales</taxon>
        <taxon>Acetobacteraceae</taxon>
        <taxon>Gluconobacter</taxon>
    </lineage>
</organism>
<evidence type="ECO:0000256" key="3">
    <source>
        <dbReference type="ARBA" id="ARBA00022448"/>
    </source>
</evidence>
<dbReference type="STRING" id="1088869.GMO_09340"/>
<dbReference type="PATRIC" id="fig|1088869.3.peg.940"/>
<evidence type="ECO:0000313" key="7">
    <source>
        <dbReference type="Proteomes" id="UP000004949"/>
    </source>
</evidence>
<dbReference type="NCBIfam" id="TIGR00971">
    <property type="entry name" value="3a0106s03"/>
    <property type="match status" value="1"/>
</dbReference>
<comment type="caution">
    <text evidence="6">The sequence shown here is derived from an EMBL/GenBank/DDBJ whole genome shotgun (WGS) entry which is preliminary data.</text>
</comment>
<dbReference type="PROSITE" id="PS00757">
    <property type="entry name" value="PROK_SULFATE_BIND_2"/>
    <property type="match status" value="1"/>
</dbReference>
<keyword evidence="5" id="KW-0574">Periplasm</keyword>
<evidence type="ECO:0000256" key="5">
    <source>
        <dbReference type="ARBA" id="ARBA00022764"/>
    </source>
</evidence>
<dbReference type="InterPro" id="IPR005669">
    <property type="entry name" value="Thiosulph/SO4-bd"/>
</dbReference>
<evidence type="ECO:0000256" key="2">
    <source>
        <dbReference type="ARBA" id="ARBA00006099"/>
    </source>
</evidence>
<dbReference type="SUPFAM" id="SSF53850">
    <property type="entry name" value="Periplasmic binding protein-like II"/>
    <property type="match status" value="1"/>
</dbReference>